<keyword evidence="2" id="KW-1133">Transmembrane helix</keyword>
<organism evidence="3 4">
    <name type="scientific">Posidoniimonas corsicana</name>
    <dbReference type="NCBI Taxonomy" id="1938618"/>
    <lineage>
        <taxon>Bacteria</taxon>
        <taxon>Pseudomonadati</taxon>
        <taxon>Planctomycetota</taxon>
        <taxon>Planctomycetia</taxon>
        <taxon>Pirellulales</taxon>
        <taxon>Lacipirellulaceae</taxon>
        <taxon>Posidoniimonas</taxon>
    </lineage>
</organism>
<feature type="region of interest" description="Disordered" evidence="1">
    <location>
        <begin position="37"/>
        <end position="151"/>
    </location>
</feature>
<feature type="region of interest" description="Disordered" evidence="1">
    <location>
        <begin position="271"/>
        <end position="329"/>
    </location>
</feature>
<gene>
    <name evidence="3" type="ORF">KOR34_16410</name>
</gene>
<feature type="transmembrane region" description="Helical" evidence="2">
    <location>
        <begin position="244"/>
        <end position="265"/>
    </location>
</feature>
<feature type="compositionally biased region" description="Low complexity" evidence="1">
    <location>
        <begin position="109"/>
        <end position="121"/>
    </location>
</feature>
<dbReference type="EMBL" id="SIHJ01000001">
    <property type="protein sequence ID" value="TWT36701.1"/>
    <property type="molecule type" value="Genomic_DNA"/>
</dbReference>
<evidence type="ECO:0000313" key="4">
    <source>
        <dbReference type="Proteomes" id="UP000316714"/>
    </source>
</evidence>
<evidence type="ECO:0000256" key="2">
    <source>
        <dbReference type="SAM" id="Phobius"/>
    </source>
</evidence>
<keyword evidence="2" id="KW-0472">Membrane</keyword>
<keyword evidence="4" id="KW-1185">Reference proteome</keyword>
<dbReference type="AlphaFoldDB" id="A0A5C5VEZ6"/>
<feature type="compositionally biased region" description="Low complexity" evidence="1">
    <location>
        <begin position="275"/>
        <end position="287"/>
    </location>
</feature>
<sequence>MGIRFQCPNGHKLHVKTQLAGQHGFCPECNARVQIPTPAPQAASTPDNAAAAEQQGEARPQAGTQPGQPAFDPESSVRGESILAPQPEVPKARPKAIPKARPVRPASPPANSAPAEAAAPEQPSPPPAPAPTPPPTADAPPPPPTPAPQAQWHLQTATGEQLGPATAAEVVGWQTAGLLIDEAHIWRTGWPEWRTVGAARAELPTSAPGDFPSLQKQPPAEEAKPESVASRYVEKRRRAAKRQVYVAVLLLVLVIGMGVAMAIVLNRPTQPDDPLPAATPATPAEDVAPPPEQPSHAEADDVDADELEDDGAMPGDPIMDDAMDGEMSQ</sequence>
<keyword evidence="2" id="KW-0812">Transmembrane</keyword>
<dbReference type="RefSeq" id="WP_146563822.1">
    <property type="nucleotide sequence ID" value="NZ_SIHJ01000001.1"/>
</dbReference>
<proteinExistence type="predicted"/>
<feature type="compositionally biased region" description="Pro residues" evidence="1">
    <location>
        <begin position="122"/>
        <end position="147"/>
    </location>
</feature>
<evidence type="ECO:0000256" key="1">
    <source>
        <dbReference type="SAM" id="MobiDB-lite"/>
    </source>
</evidence>
<dbReference type="SUPFAM" id="SSF55277">
    <property type="entry name" value="GYF domain"/>
    <property type="match status" value="1"/>
</dbReference>
<feature type="compositionally biased region" description="Basic residues" evidence="1">
    <location>
        <begin position="92"/>
        <end position="102"/>
    </location>
</feature>
<feature type="compositionally biased region" description="Acidic residues" evidence="1">
    <location>
        <begin position="300"/>
        <end position="311"/>
    </location>
</feature>
<dbReference type="InterPro" id="IPR035445">
    <property type="entry name" value="GYF-like_dom_sf"/>
</dbReference>
<evidence type="ECO:0008006" key="5">
    <source>
        <dbReference type="Google" id="ProtNLM"/>
    </source>
</evidence>
<feature type="compositionally biased region" description="Acidic residues" evidence="1">
    <location>
        <begin position="318"/>
        <end position="329"/>
    </location>
</feature>
<comment type="caution">
    <text evidence="3">The sequence shown here is derived from an EMBL/GenBank/DDBJ whole genome shotgun (WGS) entry which is preliminary data.</text>
</comment>
<dbReference type="Proteomes" id="UP000316714">
    <property type="component" value="Unassembled WGS sequence"/>
</dbReference>
<reference evidence="3 4" key="1">
    <citation type="submission" date="2019-02" db="EMBL/GenBank/DDBJ databases">
        <title>Deep-cultivation of Planctomycetes and their phenomic and genomic characterization uncovers novel biology.</title>
        <authorList>
            <person name="Wiegand S."/>
            <person name="Jogler M."/>
            <person name="Boedeker C."/>
            <person name="Pinto D."/>
            <person name="Vollmers J."/>
            <person name="Rivas-Marin E."/>
            <person name="Kohn T."/>
            <person name="Peeters S.H."/>
            <person name="Heuer A."/>
            <person name="Rast P."/>
            <person name="Oberbeckmann S."/>
            <person name="Bunk B."/>
            <person name="Jeske O."/>
            <person name="Meyerdierks A."/>
            <person name="Storesund J.E."/>
            <person name="Kallscheuer N."/>
            <person name="Luecker S."/>
            <person name="Lage O.M."/>
            <person name="Pohl T."/>
            <person name="Merkel B.J."/>
            <person name="Hornburger P."/>
            <person name="Mueller R.-W."/>
            <person name="Bruemmer F."/>
            <person name="Labrenz M."/>
            <person name="Spormann A.M."/>
            <person name="Op Den Camp H."/>
            <person name="Overmann J."/>
            <person name="Amann R."/>
            <person name="Jetten M.S.M."/>
            <person name="Mascher T."/>
            <person name="Medema M.H."/>
            <person name="Devos D.P."/>
            <person name="Kaster A.-K."/>
            <person name="Ovreas L."/>
            <person name="Rohde M."/>
            <person name="Galperin M.Y."/>
            <person name="Jogler C."/>
        </authorList>
    </citation>
    <scope>NUCLEOTIDE SEQUENCE [LARGE SCALE GENOMIC DNA]</scope>
    <source>
        <strain evidence="3 4">KOR34</strain>
    </source>
</reference>
<dbReference type="OrthoDB" id="292769at2"/>
<name>A0A5C5VEZ6_9BACT</name>
<evidence type="ECO:0000313" key="3">
    <source>
        <dbReference type="EMBL" id="TWT36701.1"/>
    </source>
</evidence>
<accession>A0A5C5VEZ6</accession>
<feature type="region of interest" description="Disordered" evidence="1">
    <location>
        <begin position="203"/>
        <end position="228"/>
    </location>
</feature>
<protein>
    <recommendedName>
        <fullName evidence="5">GYF domain-containing protein</fullName>
    </recommendedName>
</protein>